<dbReference type="Proteomes" id="UP000646911">
    <property type="component" value="Unassembled WGS sequence"/>
</dbReference>
<evidence type="ECO:0000313" key="2">
    <source>
        <dbReference type="EMBL" id="MBC3910517.1"/>
    </source>
</evidence>
<feature type="transmembrane region" description="Helical" evidence="1">
    <location>
        <begin position="144"/>
        <end position="162"/>
    </location>
</feature>
<keyword evidence="1" id="KW-0472">Membrane</keyword>
<dbReference type="Pfam" id="PF04307">
    <property type="entry name" value="YdjM"/>
    <property type="match status" value="1"/>
</dbReference>
<feature type="transmembrane region" description="Helical" evidence="1">
    <location>
        <begin position="174"/>
        <end position="193"/>
    </location>
</feature>
<evidence type="ECO:0000313" key="3">
    <source>
        <dbReference type="Proteomes" id="UP000646911"/>
    </source>
</evidence>
<name>A0ABR6ZH19_9BURK</name>
<keyword evidence="1" id="KW-1133">Transmembrane helix</keyword>
<feature type="transmembrane region" description="Helical" evidence="1">
    <location>
        <begin position="87"/>
        <end position="108"/>
    </location>
</feature>
<dbReference type="GO" id="GO:0016787">
    <property type="term" value="F:hydrolase activity"/>
    <property type="evidence" value="ECO:0007669"/>
    <property type="project" value="UniProtKB-KW"/>
</dbReference>
<evidence type="ECO:0000256" key="1">
    <source>
        <dbReference type="SAM" id="Phobius"/>
    </source>
</evidence>
<dbReference type="InterPro" id="IPR007404">
    <property type="entry name" value="YdjM-like"/>
</dbReference>
<dbReference type="RefSeq" id="WP_186956019.1">
    <property type="nucleotide sequence ID" value="NZ_JACOFX010000017.1"/>
</dbReference>
<keyword evidence="3" id="KW-1185">Reference proteome</keyword>
<organism evidence="2 3">
    <name type="scientific">Undibacterium umbellatum</name>
    <dbReference type="NCBI Taxonomy" id="2762300"/>
    <lineage>
        <taxon>Bacteria</taxon>
        <taxon>Pseudomonadati</taxon>
        <taxon>Pseudomonadota</taxon>
        <taxon>Betaproteobacteria</taxon>
        <taxon>Burkholderiales</taxon>
        <taxon>Oxalobacteraceae</taxon>
        <taxon>Undibacterium</taxon>
    </lineage>
</organism>
<dbReference type="EMBL" id="JACOFX010000017">
    <property type="protein sequence ID" value="MBC3910517.1"/>
    <property type="molecule type" value="Genomic_DNA"/>
</dbReference>
<gene>
    <name evidence="2" type="ORF">H8L47_23405</name>
</gene>
<comment type="caution">
    <text evidence="2">The sequence shown here is derived from an EMBL/GenBank/DDBJ whole genome shotgun (WGS) entry which is preliminary data.</text>
</comment>
<keyword evidence="1" id="KW-0812">Transmembrane</keyword>
<keyword evidence="2" id="KW-0378">Hydrolase</keyword>
<feature type="transmembrane region" description="Helical" evidence="1">
    <location>
        <begin position="57"/>
        <end position="75"/>
    </location>
</feature>
<reference evidence="2 3" key="1">
    <citation type="submission" date="2020-08" db="EMBL/GenBank/DDBJ databases">
        <title>Novel species isolated from subtropical streams in China.</title>
        <authorList>
            <person name="Lu H."/>
        </authorList>
    </citation>
    <scope>NUCLEOTIDE SEQUENCE [LARGE SCALE GENOMIC DNA]</scope>
    <source>
        <strain evidence="2 3">NL8W</strain>
    </source>
</reference>
<sequence length="194" mass="22065">MSSLLAHVAAGLTLYFCRTGPQPRPHISMSLPVLLAIAPDFDYFGIWFFHLRYEQRFTHSLLFCLLLSSTVWLLAKRCWPRCKAMPGFWILSLAACSHLLLDMAVGRALPLLWPLLKTEFYFPLAFLPGASHTGIISYAFWRNLLIEACMLLPVLMAVMMLIRRKPLRAHLPEILLVMSMWSGLGFCLNTGLLL</sequence>
<proteinExistence type="predicted"/>
<accession>A0ABR6ZH19</accession>
<protein>
    <submittedName>
        <fullName evidence="2">Metal-dependent hydrolase</fullName>
    </submittedName>
</protein>